<evidence type="ECO:0000313" key="2">
    <source>
        <dbReference type="Proteomes" id="UP000075901"/>
    </source>
</evidence>
<reference evidence="2" key="1">
    <citation type="submission" date="2013-09" db="EMBL/GenBank/DDBJ databases">
        <title>The Genome Sequence of Anopheles maculatus species B.</title>
        <authorList>
            <consortium name="The Broad Institute Genomics Platform"/>
            <person name="Neafsey D.E."/>
            <person name="Besansky N."/>
            <person name="Howell P."/>
            <person name="Walton C."/>
            <person name="Young S.K."/>
            <person name="Zeng Q."/>
            <person name="Gargeya S."/>
            <person name="Fitzgerald M."/>
            <person name="Haas B."/>
            <person name="Abouelleil A."/>
            <person name="Allen A.W."/>
            <person name="Alvarado L."/>
            <person name="Arachchi H.M."/>
            <person name="Berlin A.M."/>
            <person name="Chapman S.B."/>
            <person name="Gainer-Dewar J."/>
            <person name="Goldberg J."/>
            <person name="Griggs A."/>
            <person name="Gujja S."/>
            <person name="Hansen M."/>
            <person name="Howarth C."/>
            <person name="Imamovic A."/>
            <person name="Ireland A."/>
            <person name="Larimer J."/>
            <person name="McCowan C."/>
            <person name="Murphy C."/>
            <person name="Pearson M."/>
            <person name="Poon T.W."/>
            <person name="Priest M."/>
            <person name="Roberts A."/>
            <person name="Saif S."/>
            <person name="Shea T."/>
            <person name="Sisk P."/>
            <person name="Sykes S."/>
            <person name="Wortman J."/>
            <person name="Nusbaum C."/>
            <person name="Birren B."/>
        </authorList>
    </citation>
    <scope>NUCLEOTIDE SEQUENCE [LARGE SCALE GENOMIC DNA]</scope>
    <source>
        <strain evidence="2">maculatus3</strain>
    </source>
</reference>
<organism evidence="1 2">
    <name type="scientific">Anopheles maculatus</name>
    <dbReference type="NCBI Taxonomy" id="74869"/>
    <lineage>
        <taxon>Eukaryota</taxon>
        <taxon>Metazoa</taxon>
        <taxon>Ecdysozoa</taxon>
        <taxon>Arthropoda</taxon>
        <taxon>Hexapoda</taxon>
        <taxon>Insecta</taxon>
        <taxon>Pterygota</taxon>
        <taxon>Neoptera</taxon>
        <taxon>Endopterygota</taxon>
        <taxon>Diptera</taxon>
        <taxon>Nematocera</taxon>
        <taxon>Culicoidea</taxon>
        <taxon>Culicidae</taxon>
        <taxon>Anophelinae</taxon>
        <taxon>Anopheles</taxon>
        <taxon>Anopheles maculatus group</taxon>
    </lineage>
</organism>
<dbReference type="AlphaFoldDB" id="A0A182SZE5"/>
<keyword evidence="2" id="KW-1185">Reference proteome</keyword>
<dbReference type="VEuPathDB" id="VectorBase:AMAM016504"/>
<dbReference type="EnsemblMetazoa" id="AMAM016504-RA">
    <property type="protein sequence ID" value="AMAM016504-PA"/>
    <property type="gene ID" value="AMAM016504"/>
</dbReference>
<proteinExistence type="predicted"/>
<protein>
    <submittedName>
        <fullName evidence="1">Uncharacterized protein</fullName>
    </submittedName>
</protein>
<reference evidence="1" key="2">
    <citation type="submission" date="2020-05" db="UniProtKB">
        <authorList>
            <consortium name="EnsemblMetazoa"/>
        </authorList>
    </citation>
    <scope>IDENTIFICATION</scope>
    <source>
        <strain evidence="1">maculatus3</strain>
    </source>
</reference>
<dbReference type="Proteomes" id="UP000075901">
    <property type="component" value="Unassembled WGS sequence"/>
</dbReference>
<name>A0A182SZE5_9DIPT</name>
<evidence type="ECO:0000313" key="1">
    <source>
        <dbReference type="EnsemblMetazoa" id="AMAM016504-PA"/>
    </source>
</evidence>
<accession>A0A182SZE5</accession>
<sequence length="127" mass="14709">MDGLGERFPCNLSVERSQIKFLITRRIGTDLLERFQHMVRYRWFHRQMGTLRLEPVRIGIVRDAVQHTVRSGVRVLAGRIRTIVASLLGRNAVARFVPIVVRTARVVVVFLRQDDGLRLGRTKHRPT</sequence>